<organism evidence="1 2">
    <name type="scientific">Phlebia brevispora</name>
    <dbReference type="NCBI Taxonomy" id="194682"/>
    <lineage>
        <taxon>Eukaryota</taxon>
        <taxon>Fungi</taxon>
        <taxon>Dikarya</taxon>
        <taxon>Basidiomycota</taxon>
        <taxon>Agaricomycotina</taxon>
        <taxon>Agaricomycetes</taxon>
        <taxon>Polyporales</taxon>
        <taxon>Meruliaceae</taxon>
        <taxon>Phlebia</taxon>
    </lineage>
</organism>
<dbReference type="Proteomes" id="UP001148662">
    <property type="component" value="Unassembled WGS sequence"/>
</dbReference>
<evidence type="ECO:0000313" key="1">
    <source>
        <dbReference type="EMBL" id="KAJ3531177.1"/>
    </source>
</evidence>
<evidence type="ECO:0000313" key="2">
    <source>
        <dbReference type="Proteomes" id="UP001148662"/>
    </source>
</evidence>
<gene>
    <name evidence="1" type="ORF">NM688_g7609</name>
</gene>
<name>A0ACC1S3B6_9APHY</name>
<dbReference type="EMBL" id="JANHOG010001821">
    <property type="protein sequence ID" value="KAJ3531177.1"/>
    <property type="molecule type" value="Genomic_DNA"/>
</dbReference>
<keyword evidence="2" id="KW-1185">Reference proteome</keyword>
<reference evidence="1" key="1">
    <citation type="submission" date="2022-07" db="EMBL/GenBank/DDBJ databases">
        <title>Genome Sequence of Phlebia brevispora.</title>
        <authorList>
            <person name="Buettner E."/>
        </authorList>
    </citation>
    <scope>NUCLEOTIDE SEQUENCE</scope>
    <source>
        <strain evidence="1">MPL23</strain>
    </source>
</reference>
<protein>
    <submittedName>
        <fullName evidence="1">Uncharacterized protein</fullName>
    </submittedName>
</protein>
<accession>A0ACC1S3B6</accession>
<proteinExistence type="predicted"/>
<comment type="caution">
    <text evidence="1">The sequence shown here is derived from an EMBL/GenBank/DDBJ whole genome shotgun (WGS) entry which is preliminary data.</text>
</comment>
<sequence length="235" mass="25465">MLKHLYHPKNVMPQGGAGAQTVLSFLRGLTTESPYQSLLALRAKSSVLYEWASRVAASWDPHSPGAHTQLQALDARIDQFTRTLPPLDNIETAHPSRARGLLVVYSLCYCATLRLNAPKDNPLNVNTSKTVIAANAVADVLQFISVGRLHFVDPIMGILWGLAGQVLIASLVSIRNNTTSTISPTLAVCPEEIIIIASLTRVLDAMFALKDASPLIDEELTKLRSSMTENQAGVL</sequence>